<dbReference type="Proteomes" id="UP000264071">
    <property type="component" value="Unassembled WGS sequence"/>
</dbReference>
<dbReference type="InterPro" id="IPR007813">
    <property type="entry name" value="PilN"/>
</dbReference>
<evidence type="ECO:0000313" key="2">
    <source>
        <dbReference type="EMBL" id="HCT58431.1"/>
    </source>
</evidence>
<comment type="caution">
    <text evidence="2">The sequence shown here is derived from an EMBL/GenBank/DDBJ whole genome shotgun (WGS) entry which is preliminary data.</text>
</comment>
<dbReference type="PANTHER" id="PTHR40278:SF1">
    <property type="entry name" value="DNA UTILIZATION PROTEIN HOFN"/>
    <property type="match status" value="1"/>
</dbReference>
<accession>A0A3D4VBD5</accession>
<gene>
    <name evidence="2" type="ORF">DGD08_14600</name>
</gene>
<organism evidence="2 3">
    <name type="scientific">Gemmatimonas aurantiaca</name>
    <dbReference type="NCBI Taxonomy" id="173480"/>
    <lineage>
        <taxon>Bacteria</taxon>
        <taxon>Pseudomonadati</taxon>
        <taxon>Gemmatimonadota</taxon>
        <taxon>Gemmatimonadia</taxon>
        <taxon>Gemmatimonadales</taxon>
        <taxon>Gemmatimonadaceae</taxon>
        <taxon>Gemmatimonas</taxon>
    </lineage>
</organism>
<protein>
    <recommendedName>
        <fullName evidence="4">PilN domain-containing protein</fullName>
    </recommendedName>
</protein>
<evidence type="ECO:0008006" key="4">
    <source>
        <dbReference type="Google" id="ProtNLM"/>
    </source>
</evidence>
<reference evidence="2 3" key="1">
    <citation type="journal article" date="2018" name="Nat. Biotechnol.">
        <title>A standardized bacterial taxonomy based on genome phylogeny substantially revises the tree of life.</title>
        <authorList>
            <person name="Parks D.H."/>
            <person name="Chuvochina M."/>
            <person name="Waite D.W."/>
            <person name="Rinke C."/>
            <person name="Skarshewski A."/>
            <person name="Chaumeil P.A."/>
            <person name="Hugenholtz P."/>
        </authorList>
    </citation>
    <scope>NUCLEOTIDE SEQUENCE [LARGE SCALE GENOMIC DNA]</scope>
    <source>
        <strain evidence="2">UBA8844</strain>
    </source>
</reference>
<sequence length="253" mass="27208">MMLEINLAPGSRKGARKSAGFALPSGLASIGSNIRDPWLLGSAASVVAAVAVVGILFTGQSARAGELETRLESALRDSTRYAKVLDARHRLTAERDSVHRQLQIIRTIDDNRYNWAHILDEISRALPAYTWLTIIEQTSKTPLPPGTDSVAQAAATPSSAAAKKKDTAVVTPDTVTVHPPLTFRVIGQTVDIQALTMFMRQLESSPFVQSVSLTKSEIVIVEGKDVTQFELTAAYEVPPAGVVQTSPLVVPVR</sequence>
<dbReference type="AlphaFoldDB" id="A0A3D4VBD5"/>
<dbReference type="PANTHER" id="PTHR40278">
    <property type="entry name" value="DNA UTILIZATION PROTEIN HOFN"/>
    <property type="match status" value="1"/>
</dbReference>
<name>A0A3D4VBD5_9BACT</name>
<proteinExistence type="predicted"/>
<feature type="compositionally biased region" description="Low complexity" evidence="1">
    <location>
        <begin position="149"/>
        <end position="161"/>
    </location>
</feature>
<feature type="region of interest" description="Disordered" evidence="1">
    <location>
        <begin position="143"/>
        <end position="165"/>
    </location>
</feature>
<dbReference type="EMBL" id="DPIY01000010">
    <property type="protein sequence ID" value="HCT58431.1"/>
    <property type="molecule type" value="Genomic_DNA"/>
</dbReference>
<dbReference type="Pfam" id="PF05137">
    <property type="entry name" value="PilN"/>
    <property type="match status" value="1"/>
</dbReference>
<dbReference type="InterPro" id="IPR052534">
    <property type="entry name" value="Extracell_DNA_Util/SecSys_Comp"/>
</dbReference>
<evidence type="ECO:0000313" key="3">
    <source>
        <dbReference type="Proteomes" id="UP000264071"/>
    </source>
</evidence>
<evidence type="ECO:0000256" key="1">
    <source>
        <dbReference type="SAM" id="MobiDB-lite"/>
    </source>
</evidence>